<sequence>MFDPERRCTTLRDRNRLNKWAKQLRDSKAADKAVGTQVEVLKAHLQGVEQCNACQEEVKEVDLEAGAEGIVRAAPISSNWRQRHSLRVRGNQELVQGLRSEQDVLCQKLEGQKNNQP</sequence>
<evidence type="ECO:0000313" key="1">
    <source>
        <dbReference type="EMBL" id="GLD58417.1"/>
    </source>
</evidence>
<protein>
    <submittedName>
        <fullName evidence="1">Trichohyalin-like isoform X1</fullName>
    </submittedName>
</protein>
<dbReference type="AlphaFoldDB" id="A0AAD3MR89"/>
<gene>
    <name evidence="1" type="ORF">AKAME5_001054300</name>
</gene>
<evidence type="ECO:0000313" key="2">
    <source>
        <dbReference type="Proteomes" id="UP001279410"/>
    </source>
</evidence>
<dbReference type="Proteomes" id="UP001279410">
    <property type="component" value="Unassembled WGS sequence"/>
</dbReference>
<name>A0AAD3MR89_LATJO</name>
<comment type="caution">
    <text evidence="1">The sequence shown here is derived from an EMBL/GenBank/DDBJ whole genome shotgun (WGS) entry which is preliminary data.</text>
</comment>
<dbReference type="EMBL" id="BRZM01000033">
    <property type="protein sequence ID" value="GLD58417.1"/>
    <property type="molecule type" value="Genomic_DNA"/>
</dbReference>
<proteinExistence type="predicted"/>
<keyword evidence="2" id="KW-1185">Reference proteome</keyword>
<reference evidence="1" key="1">
    <citation type="submission" date="2022-08" db="EMBL/GenBank/DDBJ databases">
        <title>Genome sequencing of akame (Lates japonicus).</title>
        <authorList>
            <person name="Hashiguchi Y."/>
            <person name="Takahashi H."/>
        </authorList>
    </citation>
    <scope>NUCLEOTIDE SEQUENCE</scope>
    <source>
        <strain evidence="1">Kochi</strain>
    </source>
</reference>
<organism evidence="1 2">
    <name type="scientific">Lates japonicus</name>
    <name type="common">Japanese lates</name>
    <dbReference type="NCBI Taxonomy" id="270547"/>
    <lineage>
        <taxon>Eukaryota</taxon>
        <taxon>Metazoa</taxon>
        <taxon>Chordata</taxon>
        <taxon>Craniata</taxon>
        <taxon>Vertebrata</taxon>
        <taxon>Euteleostomi</taxon>
        <taxon>Actinopterygii</taxon>
        <taxon>Neopterygii</taxon>
        <taxon>Teleostei</taxon>
        <taxon>Neoteleostei</taxon>
        <taxon>Acanthomorphata</taxon>
        <taxon>Carangaria</taxon>
        <taxon>Carangaria incertae sedis</taxon>
        <taxon>Centropomidae</taxon>
        <taxon>Lates</taxon>
    </lineage>
</organism>
<accession>A0AAD3MR89</accession>